<name>A0ABY8PXM5_9ACTN</name>
<gene>
    <name evidence="1" type="ORF">QH948_12350</name>
</gene>
<evidence type="ECO:0000313" key="2">
    <source>
        <dbReference type="Proteomes" id="UP001244136"/>
    </source>
</evidence>
<dbReference type="EMBL" id="CP123967">
    <property type="protein sequence ID" value="WGT46912.1"/>
    <property type="molecule type" value="Genomic_DNA"/>
</dbReference>
<evidence type="ECO:0000313" key="1">
    <source>
        <dbReference type="EMBL" id="WGT46912.1"/>
    </source>
</evidence>
<dbReference type="RefSeq" id="WP_281144661.1">
    <property type="nucleotide sequence ID" value="NZ_CP123967.1"/>
</dbReference>
<proteinExistence type="predicted"/>
<organism evidence="1 2">
    <name type="scientific">Tessaracoccus lacteus</name>
    <dbReference type="NCBI Taxonomy" id="3041766"/>
    <lineage>
        <taxon>Bacteria</taxon>
        <taxon>Bacillati</taxon>
        <taxon>Actinomycetota</taxon>
        <taxon>Actinomycetes</taxon>
        <taxon>Propionibacteriales</taxon>
        <taxon>Propionibacteriaceae</taxon>
        <taxon>Tessaracoccus</taxon>
    </lineage>
</organism>
<keyword evidence="2" id="KW-1185">Reference proteome</keyword>
<accession>A0ABY8PXM5</accession>
<reference evidence="1 2" key="1">
    <citation type="journal article" date="2008" name="Int. J. Syst. Evol. Microbiol.">
        <title>Tessaracoccus flavescens sp. nov., isolated from marine sediment.</title>
        <authorList>
            <person name="Lee D.W."/>
            <person name="Lee S.D."/>
        </authorList>
    </citation>
    <scope>NUCLEOTIDE SEQUENCE [LARGE SCALE GENOMIC DNA]</scope>
    <source>
        <strain evidence="1 2">T21</strain>
    </source>
</reference>
<dbReference type="Proteomes" id="UP001244136">
    <property type="component" value="Chromosome"/>
</dbReference>
<protein>
    <submittedName>
        <fullName evidence="1">Uncharacterized protein</fullName>
    </submittedName>
</protein>
<sequence length="60" mass="6751">MTFDQDVSFYTPTVGVFGGVGIFASAATEYGKVRVFTWYVDSITHESELYNAYFYISVVC</sequence>